<keyword evidence="1" id="KW-0812">Transmembrane</keyword>
<protein>
    <submittedName>
        <fullName evidence="2">Uncharacterized protein</fullName>
    </submittedName>
</protein>
<dbReference type="Proteomes" id="UP000596661">
    <property type="component" value="Chromosome 3"/>
</dbReference>
<keyword evidence="3" id="KW-1185">Reference proteome</keyword>
<proteinExistence type="predicted"/>
<accession>A0A803R170</accession>
<feature type="transmembrane region" description="Helical" evidence="1">
    <location>
        <begin position="76"/>
        <end position="96"/>
    </location>
</feature>
<reference evidence="2" key="1">
    <citation type="submission" date="2018-11" db="EMBL/GenBank/DDBJ databases">
        <authorList>
            <person name="Grassa J C."/>
        </authorList>
    </citation>
    <scope>NUCLEOTIDE SEQUENCE [LARGE SCALE GENOMIC DNA]</scope>
</reference>
<keyword evidence="1" id="KW-0472">Membrane</keyword>
<dbReference type="EMBL" id="UZAU01000339">
    <property type="status" value="NOT_ANNOTATED_CDS"/>
    <property type="molecule type" value="Genomic_DNA"/>
</dbReference>
<reference evidence="2" key="2">
    <citation type="submission" date="2021-03" db="UniProtKB">
        <authorList>
            <consortium name="EnsemblPlants"/>
        </authorList>
    </citation>
    <scope>IDENTIFICATION</scope>
</reference>
<keyword evidence="1" id="KW-1133">Transmembrane helix</keyword>
<name>A0A803R170_CANSA</name>
<organism evidence="2 3">
    <name type="scientific">Cannabis sativa</name>
    <name type="common">Hemp</name>
    <name type="synonym">Marijuana</name>
    <dbReference type="NCBI Taxonomy" id="3483"/>
    <lineage>
        <taxon>Eukaryota</taxon>
        <taxon>Viridiplantae</taxon>
        <taxon>Streptophyta</taxon>
        <taxon>Embryophyta</taxon>
        <taxon>Tracheophyta</taxon>
        <taxon>Spermatophyta</taxon>
        <taxon>Magnoliopsida</taxon>
        <taxon>eudicotyledons</taxon>
        <taxon>Gunneridae</taxon>
        <taxon>Pentapetalae</taxon>
        <taxon>rosids</taxon>
        <taxon>fabids</taxon>
        <taxon>Rosales</taxon>
        <taxon>Cannabaceae</taxon>
        <taxon>Cannabis</taxon>
    </lineage>
</organism>
<evidence type="ECO:0000313" key="3">
    <source>
        <dbReference type="Proteomes" id="UP000596661"/>
    </source>
</evidence>
<evidence type="ECO:0000313" key="2">
    <source>
        <dbReference type="EnsemblPlants" id="cds.novel_model_3860_5bd9a17a"/>
    </source>
</evidence>
<dbReference type="AlphaFoldDB" id="A0A803R170"/>
<evidence type="ECO:0000256" key="1">
    <source>
        <dbReference type="SAM" id="Phobius"/>
    </source>
</evidence>
<dbReference type="EnsemblPlants" id="novel_model_3860_5bd9a17a">
    <property type="protein sequence ID" value="cds.novel_model_3860_5bd9a17a"/>
    <property type="gene ID" value="novel_gene_2067_5bd9a17a"/>
</dbReference>
<dbReference type="Gramene" id="novel_model_3860_5bd9a17a">
    <property type="protein sequence ID" value="cds.novel_model_3860_5bd9a17a"/>
    <property type="gene ID" value="novel_gene_2067_5bd9a17a"/>
</dbReference>
<sequence>MVRLKMGSLAGLEALSFVLVAVLRARNQFVFGNRDFDLASVWRKVFEDEVVFTRIRDKPGKVGTKSVFTRTAQVSFINVPWIVCFFVYLIDSKLFITKGGKEK</sequence>